<dbReference type="GO" id="GO:0060271">
    <property type="term" value="P:cilium assembly"/>
    <property type="evidence" value="ECO:0007669"/>
    <property type="project" value="TreeGrafter"/>
</dbReference>
<dbReference type="PROSITE" id="PS50096">
    <property type="entry name" value="IQ"/>
    <property type="match status" value="1"/>
</dbReference>
<name>A0A5E4N492_9HEMI</name>
<dbReference type="OrthoDB" id="10265862at2759"/>
<dbReference type="GO" id="GO:0031514">
    <property type="term" value="C:motile cilium"/>
    <property type="evidence" value="ECO:0007669"/>
    <property type="project" value="TreeGrafter"/>
</dbReference>
<dbReference type="PANTHER" id="PTHR21074:SF0">
    <property type="entry name" value="IQ AND UBIQUITIN-LIKE DOMAIN-CONTAINING PROTEIN"/>
    <property type="match status" value="1"/>
</dbReference>
<dbReference type="AlphaFoldDB" id="A0A5E4N492"/>
<evidence type="ECO:0000313" key="2">
    <source>
        <dbReference type="EMBL" id="VVC38401.1"/>
    </source>
</evidence>
<dbReference type="GO" id="GO:0030317">
    <property type="term" value="P:flagellated sperm motility"/>
    <property type="evidence" value="ECO:0007669"/>
    <property type="project" value="TreeGrafter"/>
</dbReference>
<dbReference type="InterPro" id="IPR057887">
    <property type="entry name" value="IQUB_helical"/>
</dbReference>
<dbReference type="PANTHER" id="PTHR21074">
    <property type="entry name" value="IQ AND UBIQUITIN-LIKE DOMAIN-CONTAINING PROTEIN"/>
    <property type="match status" value="1"/>
</dbReference>
<dbReference type="Proteomes" id="UP000325440">
    <property type="component" value="Unassembled WGS sequence"/>
</dbReference>
<dbReference type="InterPro" id="IPR037695">
    <property type="entry name" value="IQUB"/>
</dbReference>
<dbReference type="GO" id="GO:0001669">
    <property type="term" value="C:acrosomal vesicle"/>
    <property type="evidence" value="ECO:0007669"/>
    <property type="project" value="TreeGrafter"/>
</dbReference>
<proteinExistence type="predicted"/>
<protein>
    <submittedName>
        <fullName evidence="2">IQ motif, EF-hand binding site</fullName>
    </submittedName>
</protein>
<sequence length="654" mass="77278">MDEYALKPIDNDADKAEEYSKLCIPPNQPQCIRVQITLPSNNILSTNFALWDTILDVKHYILPEIQPKIKNIQQIKCVVYNTHQLFEVSNHTLLKHYWNKFPLNILVSIENHEDIKETPNIQNNTTHHVVHPEYGNILDTNLIMPRRTLGYRNKKNGILYKNATIQTVPENTNNQSIGNKISLAIQTTEKQDTSTDRVIDFGTQTETINVLRRLNVLKELTTRQNTILEENFGKYARVIQKFVRSWMTRKKFERMLQYYNHLKQLTLDEEKTMKTLICTRQKQALINLQYPIKPKDFEALYSEINIHYKNKKNHQINKSPKSIQTENKINLKEKMKCLREIIKHRNQLNKRAAEKKQFKELNEISQPITMTRKNGKTISIETPETRKAQQFMELYITLKNNDLSKNERIEFIQKLLDFLGRFKELDLTKIIIYLLNQEITMLDIVHPKSELIKKLRKRIEVEFQMIMKQPEINPAVKRRLKPVIIYKCYNCRKMKPLNRFVVSLDLTKIPICVDCKHLYRIAIEQINLGPYIEILKDIKATEMKLFAKSILVFSLNKEDIYYLVKVVWMAKSAVSEITDLTRLTMVRWCNNRDWSPSNTILLTMEEASVHTKIDDVNKVYTSTFIDRINLKHMQAKRYFNNLTQNLSKIIIRKS</sequence>
<organism evidence="2 3">
    <name type="scientific">Cinara cedri</name>
    <dbReference type="NCBI Taxonomy" id="506608"/>
    <lineage>
        <taxon>Eukaryota</taxon>
        <taxon>Metazoa</taxon>
        <taxon>Ecdysozoa</taxon>
        <taxon>Arthropoda</taxon>
        <taxon>Hexapoda</taxon>
        <taxon>Insecta</taxon>
        <taxon>Pterygota</taxon>
        <taxon>Neoptera</taxon>
        <taxon>Paraneoptera</taxon>
        <taxon>Hemiptera</taxon>
        <taxon>Sternorrhyncha</taxon>
        <taxon>Aphidomorpha</taxon>
        <taxon>Aphidoidea</taxon>
        <taxon>Aphididae</taxon>
        <taxon>Lachninae</taxon>
        <taxon>Cinara</taxon>
    </lineage>
</organism>
<reference evidence="2 3" key="1">
    <citation type="submission" date="2019-08" db="EMBL/GenBank/DDBJ databases">
        <authorList>
            <person name="Alioto T."/>
            <person name="Alioto T."/>
            <person name="Gomez Garrido J."/>
        </authorList>
    </citation>
    <scope>NUCLEOTIDE SEQUENCE [LARGE SCALE GENOMIC DNA]</scope>
</reference>
<accession>A0A5E4N492</accession>
<evidence type="ECO:0000313" key="3">
    <source>
        <dbReference type="Proteomes" id="UP000325440"/>
    </source>
</evidence>
<dbReference type="Pfam" id="PF25805">
    <property type="entry name" value="IQUB"/>
    <property type="match status" value="1"/>
</dbReference>
<keyword evidence="3" id="KW-1185">Reference proteome</keyword>
<gene>
    <name evidence="2" type="ORF">CINCED_3A022966</name>
</gene>
<dbReference type="EMBL" id="CABPRJ010001472">
    <property type="protein sequence ID" value="VVC38401.1"/>
    <property type="molecule type" value="Genomic_DNA"/>
</dbReference>
<feature type="domain" description="IQ motif and ubiquitin-like" evidence="1">
    <location>
        <begin position="352"/>
        <end position="481"/>
    </location>
</feature>
<evidence type="ECO:0000259" key="1">
    <source>
        <dbReference type="Pfam" id="PF25805"/>
    </source>
</evidence>